<protein>
    <submittedName>
        <fullName evidence="2">Uncharacterized protein</fullName>
    </submittedName>
</protein>
<dbReference type="Proteomes" id="UP001163046">
    <property type="component" value="Unassembled WGS sequence"/>
</dbReference>
<proteinExistence type="predicted"/>
<keyword evidence="1" id="KW-0472">Membrane</keyword>
<comment type="caution">
    <text evidence="2">The sequence shown here is derived from an EMBL/GenBank/DDBJ whole genome shotgun (WGS) entry which is preliminary data.</text>
</comment>
<dbReference type="OrthoDB" id="5960456at2759"/>
<keyword evidence="1" id="KW-1133">Transmembrane helix</keyword>
<accession>A0A9W9Z830</accession>
<evidence type="ECO:0000256" key="1">
    <source>
        <dbReference type="SAM" id="Phobius"/>
    </source>
</evidence>
<keyword evidence="3" id="KW-1185">Reference proteome</keyword>
<reference evidence="2" key="1">
    <citation type="submission" date="2023-01" db="EMBL/GenBank/DDBJ databases">
        <title>Genome assembly of the deep-sea coral Lophelia pertusa.</title>
        <authorList>
            <person name="Herrera S."/>
            <person name="Cordes E."/>
        </authorList>
    </citation>
    <scope>NUCLEOTIDE SEQUENCE</scope>
    <source>
        <strain evidence="2">USNM1676648</strain>
        <tissue evidence="2">Polyp</tissue>
    </source>
</reference>
<name>A0A9W9Z830_9CNID</name>
<keyword evidence="1" id="KW-0812">Transmembrane</keyword>
<evidence type="ECO:0000313" key="3">
    <source>
        <dbReference type="Proteomes" id="UP001163046"/>
    </source>
</evidence>
<dbReference type="EMBL" id="MU826388">
    <property type="protein sequence ID" value="KAJ7376832.1"/>
    <property type="molecule type" value="Genomic_DNA"/>
</dbReference>
<evidence type="ECO:0000313" key="2">
    <source>
        <dbReference type="EMBL" id="KAJ7376832.1"/>
    </source>
</evidence>
<organism evidence="2 3">
    <name type="scientific">Desmophyllum pertusum</name>
    <dbReference type="NCBI Taxonomy" id="174260"/>
    <lineage>
        <taxon>Eukaryota</taxon>
        <taxon>Metazoa</taxon>
        <taxon>Cnidaria</taxon>
        <taxon>Anthozoa</taxon>
        <taxon>Hexacorallia</taxon>
        <taxon>Scleractinia</taxon>
        <taxon>Caryophylliina</taxon>
        <taxon>Caryophylliidae</taxon>
        <taxon>Desmophyllum</taxon>
    </lineage>
</organism>
<sequence length="228" mass="26202">MGFFEKCLVCNKTRLLIAVVVAVVVLIISLAIGFTVKKYQAEKNLPYATEKWELPTNYRARRPKGIDIYNDMLYLSPGGDEIGQARKCVSCSWTIYMLNKNEEIAVVVRKKVWSWTDNYDVEEQWKTNSTRYKIEYSWSGSGITKEVYVIKDSNGDEIARTDRFRLEFGKTIKIKDSKSGSTLGMIERPTFQLYPTWEITVNNKNVVPTYLYGAIATITTLREADDDN</sequence>
<feature type="transmembrane region" description="Helical" evidence="1">
    <location>
        <begin position="15"/>
        <end position="36"/>
    </location>
</feature>
<gene>
    <name evidence="2" type="ORF">OS493_031980</name>
</gene>
<dbReference type="AlphaFoldDB" id="A0A9W9Z830"/>